<evidence type="ECO:0000256" key="12">
    <source>
        <dbReference type="ARBA" id="ARBA00023198"/>
    </source>
</evidence>
<dbReference type="GO" id="GO:0034142">
    <property type="term" value="P:toll-like receptor 4 signaling pathway"/>
    <property type="evidence" value="ECO:0007669"/>
    <property type="project" value="TreeGrafter"/>
</dbReference>
<comment type="subcellular location">
    <subcellularLocation>
        <location evidence="1">Cell membrane</location>
        <topology evidence="1">Single-pass type I membrane protein</topology>
    </subcellularLocation>
</comment>
<name>A0A9W7X325_TRIRA</name>
<dbReference type="GO" id="GO:0002755">
    <property type="term" value="P:MyD88-dependent toll-like receptor signaling pathway"/>
    <property type="evidence" value="ECO:0007669"/>
    <property type="project" value="TreeGrafter"/>
</dbReference>
<dbReference type="AlphaFoldDB" id="A0A9W7X325"/>
<keyword evidence="8" id="KW-0391">Immunity</keyword>
<keyword evidence="6 13" id="KW-0812">Transmembrane</keyword>
<accession>A0A9W7X325</accession>
<dbReference type="SUPFAM" id="SSF52058">
    <property type="entry name" value="L domain-like"/>
    <property type="match status" value="1"/>
</dbReference>
<dbReference type="GO" id="GO:0045087">
    <property type="term" value="P:innate immune response"/>
    <property type="evidence" value="ECO:0007669"/>
    <property type="project" value="UniProtKB-KW"/>
</dbReference>
<dbReference type="Pfam" id="PF13855">
    <property type="entry name" value="LRR_8"/>
    <property type="match status" value="1"/>
</dbReference>
<keyword evidence="7" id="KW-0732">Signal</keyword>
<dbReference type="GO" id="GO:0032497">
    <property type="term" value="P:detection of lipopolysaccharide"/>
    <property type="evidence" value="ECO:0007669"/>
    <property type="project" value="TreeGrafter"/>
</dbReference>
<keyword evidence="3" id="KW-1003">Cell membrane</keyword>
<evidence type="ECO:0000256" key="5">
    <source>
        <dbReference type="ARBA" id="ARBA00022614"/>
    </source>
</evidence>
<comment type="similarity">
    <text evidence="2">Belongs to the Toll-like receptor family.</text>
</comment>
<feature type="transmembrane region" description="Helical" evidence="13">
    <location>
        <begin position="501"/>
        <end position="522"/>
    </location>
</feature>
<dbReference type="InterPro" id="IPR032675">
    <property type="entry name" value="LRR_dom_sf"/>
</dbReference>
<keyword evidence="10 13" id="KW-0472">Membrane</keyword>
<keyword evidence="12" id="KW-0395">Inflammatory response</keyword>
<evidence type="ECO:0000256" key="2">
    <source>
        <dbReference type="ARBA" id="ARBA00009634"/>
    </source>
</evidence>
<evidence type="ECO:0000256" key="10">
    <source>
        <dbReference type="ARBA" id="ARBA00023136"/>
    </source>
</evidence>
<evidence type="ECO:0000256" key="11">
    <source>
        <dbReference type="ARBA" id="ARBA00023170"/>
    </source>
</evidence>
<dbReference type="Pfam" id="PF13306">
    <property type="entry name" value="LRR_5"/>
    <property type="match status" value="1"/>
</dbReference>
<comment type="caution">
    <text evidence="14">The sequence shown here is derived from an EMBL/GenBank/DDBJ whole genome shotgun (WGS) entry which is preliminary data.</text>
</comment>
<dbReference type="GO" id="GO:0001530">
    <property type="term" value="F:lipopolysaccharide binding"/>
    <property type="evidence" value="ECO:0007669"/>
    <property type="project" value="TreeGrafter"/>
</dbReference>
<gene>
    <name evidence="14" type="ORF">IRJ41_009408</name>
</gene>
<protein>
    <submittedName>
        <fullName evidence="14">CD180 antigen</fullName>
    </submittedName>
</protein>
<reference evidence="14" key="1">
    <citation type="submission" date="2021-02" db="EMBL/GenBank/DDBJ databases">
        <title>Comparative genomics reveals that relaxation of natural selection precedes convergent phenotypic evolution of cavefish.</title>
        <authorList>
            <person name="Peng Z."/>
        </authorList>
    </citation>
    <scope>NUCLEOTIDE SEQUENCE</scope>
    <source>
        <tissue evidence="14">Muscle</tissue>
    </source>
</reference>
<keyword evidence="4" id="KW-0399">Innate immunity</keyword>
<dbReference type="Gene3D" id="3.80.10.10">
    <property type="entry name" value="Ribonuclease Inhibitor"/>
    <property type="match status" value="1"/>
</dbReference>
<keyword evidence="5" id="KW-0433">Leucine-rich repeat</keyword>
<dbReference type="GO" id="GO:0050829">
    <property type="term" value="P:defense response to Gram-negative bacterium"/>
    <property type="evidence" value="ECO:0007669"/>
    <property type="project" value="TreeGrafter"/>
</dbReference>
<dbReference type="PANTHER" id="PTHR24365">
    <property type="entry name" value="TOLL-LIKE RECEPTOR"/>
    <property type="match status" value="1"/>
</dbReference>
<evidence type="ECO:0000256" key="9">
    <source>
        <dbReference type="ARBA" id="ARBA00022989"/>
    </source>
</evidence>
<evidence type="ECO:0000256" key="4">
    <source>
        <dbReference type="ARBA" id="ARBA00022588"/>
    </source>
</evidence>
<dbReference type="GO" id="GO:0006954">
    <property type="term" value="P:inflammatory response"/>
    <property type="evidence" value="ECO:0007669"/>
    <property type="project" value="UniProtKB-KW"/>
</dbReference>
<dbReference type="InterPro" id="IPR026906">
    <property type="entry name" value="LRR_5"/>
</dbReference>
<keyword evidence="15" id="KW-1185">Reference proteome</keyword>
<evidence type="ECO:0000256" key="7">
    <source>
        <dbReference type="ARBA" id="ARBA00022729"/>
    </source>
</evidence>
<dbReference type="PANTHER" id="PTHR24365:SF521">
    <property type="entry name" value="TOLL-LIKE RECEPTOR 4"/>
    <property type="match status" value="1"/>
</dbReference>
<dbReference type="Proteomes" id="UP001059041">
    <property type="component" value="Linkage Group LG2"/>
</dbReference>
<evidence type="ECO:0000256" key="3">
    <source>
        <dbReference type="ARBA" id="ARBA00022475"/>
    </source>
</evidence>
<sequence>MAQSNIKSLSDIPSDNLAYLEVLDLRGSDIHNLDGLSKFYWHNLKSLQLDLNTIERITAEDLEPLHGMVGMNLSLKANNIIYVEPGAFQSMTFGSIDFSGCLGKLNISVLLKGLDGVKTGKLNLGLYETDPKSHISNIALQSFCNISVTDVNFQLQHFSDLNNRTFHCLEGLQKLDLTRSHLHLLPSNLSGLSTLSHLVLNENSFWDVCHINARNFPILTHLSMSSNLERLNFSSRCLENLGSLEKLDLSLSKVNPIGPCCNDQLFGLGKLKFLNLSYGSPMFWDVQPFNVTPQLEHLDCSHSRYTLNDSSPFNNLQNLRSLNLSWTNSNLTNVQLFKGLKTLQHLGLKGVAVQDGVFTQTELFNHIPDLETLILSACRITAIKEDLFKELTHLKKIDVSSNQLLKFSISPFYSLKFLQLNFANNSITMVDVKDVVDLGIESTVDLSYNPLICNCSNYEFIKWVEDNDIKVRHITETTCNGTGTRIIDVHLQCKFSVNMPLYAIILVAVVIVFGIICIFFLIRTIRKRYASYREL</sequence>
<evidence type="ECO:0000256" key="1">
    <source>
        <dbReference type="ARBA" id="ARBA00004251"/>
    </source>
</evidence>
<dbReference type="GO" id="GO:0046696">
    <property type="term" value="C:lipopolysaccharide receptor complex"/>
    <property type="evidence" value="ECO:0007669"/>
    <property type="project" value="TreeGrafter"/>
</dbReference>
<keyword evidence="11" id="KW-0675">Receptor</keyword>
<dbReference type="GO" id="GO:0005886">
    <property type="term" value="C:plasma membrane"/>
    <property type="evidence" value="ECO:0007669"/>
    <property type="project" value="UniProtKB-SubCell"/>
</dbReference>
<dbReference type="GO" id="GO:0001875">
    <property type="term" value="F:lipopolysaccharide immune receptor activity"/>
    <property type="evidence" value="ECO:0007669"/>
    <property type="project" value="TreeGrafter"/>
</dbReference>
<organism evidence="14 15">
    <name type="scientific">Triplophysa rosa</name>
    <name type="common">Cave loach</name>
    <dbReference type="NCBI Taxonomy" id="992332"/>
    <lineage>
        <taxon>Eukaryota</taxon>
        <taxon>Metazoa</taxon>
        <taxon>Chordata</taxon>
        <taxon>Craniata</taxon>
        <taxon>Vertebrata</taxon>
        <taxon>Euteleostomi</taxon>
        <taxon>Actinopterygii</taxon>
        <taxon>Neopterygii</taxon>
        <taxon>Teleostei</taxon>
        <taxon>Ostariophysi</taxon>
        <taxon>Cypriniformes</taxon>
        <taxon>Nemacheilidae</taxon>
        <taxon>Triplophysa</taxon>
    </lineage>
</organism>
<evidence type="ECO:0000256" key="13">
    <source>
        <dbReference type="SAM" id="Phobius"/>
    </source>
</evidence>
<evidence type="ECO:0000313" key="15">
    <source>
        <dbReference type="Proteomes" id="UP001059041"/>
    </source>
</evidence>
<dbReference type="InterPro" id="IPR001611">
    <property type="entry name" value="Leu-rich_rpt"/>
</dbReference>
<keyword evidence="9 13" id="KW-1133">Transmembrane helix</keyword>
<evidence type="ECO:0000256" key="6">
    <source>
        <dbReference type="ARBA" id="ARBA00022692"/>
    </source>
</evidence>
<evidence type="ECO:0000313" key="14">
    <source>
        <dbReference type="EMBL" id="KAI7812793.1"/>
    </source>
</evidence>
<proteinExistence type="inferred from homology"/>
<dbReference type="EMBL" id="JAFHDT010000002">
    <property type="protein sequence ID" value="KAI7812793.1"/>
    <property type="molecule type" value="Genomic_DNA"/>
</dbReference>
<evidence type="ECO:0000256" key="8">
    <source>
        <dbReference type="ARBA" id="ARBA00022859"/>
    </source>
</evidence>